<organism evidence="1 2">
    <name type="scientific">Papilio machaon</name>
    <name type="common">Old World swallowtail butterfly</name>
    <dbReference type="NCBI Taxonomy" id="76193"/>
    <lineage>
        <taxon>Eukaryota</taxon>
        <taxon>Metazoa</taxon>
        <taxon>Ecdysozoa</taxon>
        <taxon>Arthropoda</taxon>
        <taxon>Hexapoda</taxon>
        <taxon>Insecta</taxon>
        <taxon>Pterygota</taxon>
        <taxon>Neoptera</taxon>
        <taxon>Endopterygota</taxon>
        <taxon>Lepidoptera</taxon>
        <taxon>Glossata</taxon>
        <taxon>Ditrysia</taxon>
        <taxon>Papilionoidea</taxon>
        <taxon>Papilionidae</taxon>
        <taxon>Papilioninae</taxon>
        <taxon>Papilio</taxon>
    </lineage>
</organism>
<gene>
    <name evidence="1" type="ORF">RR48_00771</name>
</gene>
<evidence type="ECO:0000313" key="2">
    <source>
        <dbReference type="Proteomes" id="UP000053240"/>
    </source>
</evidence>
<evidence type="ECO:0000313" key="1">
    <source>
        <dbReference type="EMBL" id="KPJ13962.1"/>
    </source>
</evidence>
<proteinExistence type="predicted"/>
<dbReference type="InParanoid" id="A0A0N0PCT1"/>
<keyword evidence="2" id="KW-1185">Reference proteome</keyword>
<accession>A0A0N0PCT1</accession>
<protein>
    <submittedName>
        <fullName evidence="1">Uncharacterized protein</fullName>
    </submittedName>
</protein>
<sequence>MACHMKVFEKINPEIDLDTKTSNILGFGLEAKLDELKYEILQKIDKELIDSQNARDFVTQKYDELCNKIQFLTELDATVTSFRGDVKSIEKRLLELTNRIDGIEKVVISRDCSGSLLL</sequence>
<reference evidence="1 2" key="1">
    <citation type="journal article" date="2015" name="Nat. Commun.">
        <title>Outbred genome sequencing and CRISPR/Cas9 gene editing in butterflies.</title>
        <authorList>
            <person name="Li X."/>
            <person name="Fan D."/>
            <person name="Zhang W."/>
            <person name="Liu G."/>
            <person name="Zhang L."/>
            <person name="Zhao L."/>
            <person name="Fang X."/>
            <person name="Chen L."/>
            <person name="Dong Y."/>
            <person name="Chen Y."/>
            <person name="Ding Y."/>
            <person name="Zhao R."/>
            <person name="Feng M."/>
            <person name="Zhu Y."/>
            <person name="Feng Y."/>
            <person name="Jiang X."/>
            <person name="Zhu D."/>
            <person name="Xiang H."/>
            <person name="Feng X."/>
            <person name="Li S."/>
            <person name="Wang J."/>
            <person name="Zhang G."/>
            <person name="Kronforst M.R."/>
            <person name="Wang W."/>
        </authorList>
    </citation>
    <scope>NUCLEOTIDE SEQUENCE [LARGE SCALE GENOMIC DNA]</scope>
    <source>
        <strain evidence="1">Ya'a_city_454_Pm</strain>
        <tissue evidence="1">Whole body</tissue>
    </source>
</reference>
<dbReference type="EMBL" id="KQ460569">
    <property type="protein sequence ID" value="KPJ13962.1"/>
    <property type="molecule type" value="Genomic_DNA"/>
</dbReference>
<dbReference type="Proteomes" id="UP000053240">
    <property type="component" value="Unassembled WGS sequence"/>
</dbReference>
<name>A0A0N0PCT1_PAPMA</name>
<dbReference type="AlphaFoldDB" id="A0A0N0PCT1"/>